<dbReference type="PROSITE" id="PS51257">
    <property type="entry name" value="PROKAR_LIPOPROTEIN"/>
    <property type="match status" value="1"/>
</dbReference>
<dbReference type="Pfam" id="PF13205">
    <property type="entry name" value="Big_5"/>
    <property type="match status" value="2"/>
</dbReference>
<evidence type="ECO:0000313" key="6">
    <source>
        <dbReference type="Proteomes" id="UP001291309"/>
    </source>
</evidence>
<keyword evidence="6" id="KW-1185">Reference proteome</keyword>
<evidence type="ECO:0000256" key="2">
    <source>
        <dbReference type="SAM" id="MobiDB-lite"/>
    </source>
</evidence>
<feature type="domain" description="SbsA Ig-like" evidence="4">
    <location>
        <begin position="57"/>
        <end position="154"/>
    </location>
</feature>
<name>A0ABU5HCJ4_9BACT</name>
<comment type="caution">
    <text evidence="5">The sequence shown here is derived from an EMBL/GenBank/DDBJ whole genome shotgun (WGS) entry which is preliminary data.</text>
</comment>
<dbReference type="Proteomes" id="UP001291309">
    <property type="component" value="Unassembled WGS sequence"/>
</dbReference>
<sequence>MTPLKRILPLLLTALLSACIELPEVAEPEAPADAGTQPDGGGSPDGGNKPDSGVPADTTPPTITETSPSHNSSQVLTSTPLLITFSEPMDVSTVQVSTAPTAAFTPATWALGDTQVTLQPSTLLIQNTTYTLFVEGKDKAGNLLSGRKAFSFSTTGPAPDTTLPTVLSTTPGNSAIGIARDALITVVFSEPMNKASAQTAFAITSPTGFNAGVFDWNATATEMTFNPDAEFPHGTELAWHVSTAATDTSGNPLETTATGTFRVIRANTVTIDFDLTTSGSAVSPDYVRYNHLFNLESVGDADNNTERRLFLGFKLDTLPDSLDRITDSKLKWFITGQRGDAFGGLGHLVLERVYIGSQIATSDMSWTNPESRAQYDSPALNPAILIPSSAVTTTGVFDVTSFVALDWADRATRSGKRSQFRLRFEAPTDQDAQRDDLYSDSEQTPKLAELEVTYEFP</sequence>
<reference evidence="5 6" key="1">
    <citation type="submission" date="2023-12" db="EMBL/GenBank/DDBJ databases">
        <title>the genome sequence of Hyalangium sp. s54d21.</title>
        <authorList>
            <person name="Zhang X."/>
        </authorList>
    </citation>
    <scope>NUCLEOTIDE SEQUENCE [LARGE SCALE GENOMIC DNA]</scope>
    <source>
        <strain evidence="6">s54d21</strain>
    </source>
</reference>
<protein>
    <submittedName>
        <fullName evidence="5">Ig-like domain-containing protein</fullName>
    </submittedName>
</protein>
<proteinExistence type="predicted"/>
<dbReference type="InterPro" id="IPR032812">
    <property type="entry name" value="SbsA_Ig"/>
</dbReference>
<evidence type="ECO:0000256" key="1">
    <source>
        <dbReference type="ARBA" id="ARBA00022729"/>
    </source>
</evidence>
<evidence type="ECO:0000259" key="4">
    <source>
        <dbReference type="Pfam" id="PF13205"/>
    </source>
</evidence>
<feature type="signal peptide" evidence="3">
    <location>
        <begin position="1"/>
        <end position="26"/>
    </location>
</feature>
<dbReference type="EMBL" id="JAXIVS010000009">
    <property type="protein sequence ID" value="MDY7229825.1"/>
    <property type="molecule type" value="Genomic_DNA"/>
</dbReference>
<accession>A0ABU5HCJ4</accession>
<evidence type="ECO:0000313" key="5">
    <source>
        <dbReference type="EMBL" id="MDY7229825.1"/>
    </source>
</evidence>
<keyword evidence="1 3" id="KW-0732">Signal</keyword>
<feature type="domain" description="SbsA Ig-like" evidence="4">
    <location>
        <begin position="160"/>
        <end position="262"/>
    </location>
</feature>
<dbReference type="RefSeq" id="WP_321548545.1">
    <property type="nucleotide sequence ID" value="NZ_JAXIVS010000009.1"/>
</dbReference>
<feature type="chain" id="PRO_5047062251" evidence="3">
    <location>
        <begin position="27"/>
        <end position="457"/>
    </location>
</feature>
<dbReference type="Gene3D" id="2.60.40.3710">
    <property type="match status" value="1"/>
</dbReference>
<evidence type="ECO:0000256" key="3">
    <source>
        <dbReference type="SAM" id="SignalP"/>
    </source>
</evidence>
<feature type="compositionally biased region" description="Low complexity" evidence="2">
    <location>
        <begin position="55"/>
        <end position="68"/>
    </location>
</feature>
<dbReference type="Gene3D" id="2.60.40.1220">
    <property type="match status" value="1"/>
</dbReference>
<gene>
    <name evidence="5" type="ORF">SYV04_25755</name>
</gene>
<dbReference type="InterPro" id="IPR014755">
    <property type="entry name" value="Cu-Rt/internalin_Ig-like"/>
</dbReference>
<organism evidence="5 6">
    <name type="scientific">Hyalangium rubrum</name>
    <dbReference type="NCBI Taxonomy" id="3103134"/>
    <lineage>
        <taxon>Bacteria</taxon>
        <taxon>Pseudomonadati</taxon>
        <taxon>Myxococcota</taxon>
        <taxon>Myxococcia</taxon>
        <taxon>Myxococcales</taxon>
        <taxon>Cystobacterineae</taxon>
        <taxon>Archangiaceae</taxon>
        <taxon>Hyalangium</taxon>
    </lineage>
</organism>
<feature type="region of interest" description="Disordered" evidence="2">
    <location>
        <begin position="30"/>
        <end position="75"/>
    </location>
</feature>